<accession>A0A9W6T7B8</accession>
<evidence type="ECO:0000313" key="2">
    <source>
        <dbReference type="Proteomes" id="UP001165120"/>
    </source>
</evidence>
<dbReference type="Pfam" id="PF17241">
    <property type="entry name" value="Retrotran_gag_4"/>
    <property type="match status" value="1"/>
</dbReference>
<keyword evidence="2" id="KW-1185">Reference proteome</keyword>
<protein>
    <submittedName>
        <fullName evidence="1">Unnamed protein product</fullName>
    </submittedName>
</protein>
<dbReference type="AlphaFoldDB" id="A0A9W6T7B8"/>
<dbReference type="InterPro" id="IPR035179">
    <property type="entry name" value="DUF5314"/>
</dbReference>
<name>A0A9W6T7B8_CANBO</name>
<dbReference type="EMBL" id="BSXN01003902">
    <property type="protein sequence ID" value="GME80199.1"/>
    <property type="molecule type" value="Genomic_DNA"/>
</dbReference>
<gene>
    <name evidence="1" type="ORF">Cboi02_000634000</name>
</gene>
<organism evidence="1 2">
    <name type="scientific">Candida boidinii</name>
    <name type="common">Yeast</name>
    <dbReference type="NCBI Taxonomy" id="5477"/>
    <lineage>
        <taxon>Eukaryota</taxon>
        <taxon>Fungi</taxon>
        <taxon>Dikarya</taxon>
        <taxon>Ascomycota</taxon>
        <taxon>Saccharomycotina</taxon>
        <taxon>Pichiomycetes</taxon>
        <taxon>Pichiales</taxon>
        <taxon>Pichiaceae</taxon>
        <taxon>Ogataea</taxon>
        <taxon>Ogataea/Candida clade</taxon>
    </lineage>
</organism>
<dbReference type="Proteomes" id="UP001165120">
    <property type="component" value="Unassembled WGS sequence"/>
</dbReference>
<evidence type="ECO:0000313" key="1">
    <source>
        <dbReference type="EMBL" id="GME80199.1"/>
    </source>
</evidence>
<reference evidence="1" key="1">
    <citation type="submission" date="2023-04" db="EMBL/GenBank/DDBJ databases">
        <title>Candida boidinii NBRC 10035.</title>
        <authorList>
            <person name="Ichikawa N."/>
            <person name="Sato H."/>
            <person name="Tonouchi N."/>
        </authorList>
    </citation>
    <scope>NUCLEOTIDE SEQUENCE</scope>
    <source>
        <strain evidence="1">NBRC 10035</strain>
    </source>
</reference>
<sequence length="107" mass="12267">MENTFTANSRIVQLRQVMSSFALTCKPSAHQKLNSAENYAEWRHYVGRILLVTRADLKSYFLTGTFNEDGFSPEESMRLATVFETALQTVLQVTVSPTLIDRYNVWN</sequence>
<comment type="caution">
    <text evidence="1">The sequence shown here is derived from an EMBL/GenBank/DDBJ whole genome shotgun (WGS) entry which is preliminary data.</text>
</comment>
<proteinExistence type="predicted"/>